<keyword evidence="15" id="KW-0812">Transmembrane</keyword>
<keyword evidence="8" id="KW-0256">Endoplasmic reticulum</keyword>
<evidence type="ECO:0000256" key="13">
    <source>
        <dbReference type="ARBA" id="ARBA00023136"/>
    </source>
</evidence>
<dbReference type="GO" id="GO:0050649">
    <property type="term" value="F:testosterone 6-beta-hydroxylase activity"/>
    <property type="evidence" value="ECO:0007669"/>
    <property type="project" value="TreeGrafter"/>
</dbReference>
<keyword evidence="12" id="KW-0503">Monooxygenase</keyword>
<dbReference type="GO" id="GO:0005789">
    <property type="term" value="C:endoplasmic reticulum membrane"/>
    <property type="evidence" value="ECO:0007669"/>
    <property type="project" value="UniProtKB-SubCell"/>
</dbReference>
<keyword evidence="6 14" id="KW-0349">Heme</keyword>
<dbReference type="GO" id="GO:0016712">
    <property type="term" value="F:oxidoreductase activity, acting on paired donors, with incorporation or reduction of molecular oxygen, reduced flavin or flavoprotein as one donor, and incorporation of one atom of oxygen"/>
    <property type="evidence" value="ECO:0007669"/>
    <property type="project" value="UniProtKB-EC"/>
</dbReference>
<keyword evidence="9" id="KW-0492">Microsome</keyword>
<keyword evidence="15" id="KW-1133">Transmembrane helix</keyword>
<evidence type="ECO:0000256" key="6">
    <source>
        <dbReference type="ARBA" id="ARBA00022617"/>
    </source>
</evidence>
<dbReference type="InterPro" id="IPR001128">
    <property type="entry name" value="Cyt_P450"/>
</dbReference>
<evidence type="ECO:0000256" key="11">
    <source>
        <dbReference type="ARBA" id="ARBA00023004"/>
    </source>
</evidence>
<dbReference type="OMA" id="VISETLW"/>
<comment type="cofactor">
    <cofactor evidence="1 14">
        <name>heme</name>
        <dbReference type="ChEBI" id="CHEBI:30413"/>
    </cofactor>
</comment>
<keyword evidence="7 14" id="KW-0479">Metal-binding</keyword>
<dbReference type="RefSeq" id="XP_025028850.1">
    <property type="nucleotide sequence ID" value="XM_025173082.1"/>
</dbReference>
<comment type="similarity">
    <text evidence="4">Belongs to the cytochrome P450 family.</text>
</comment>
<dbReference type="OrthoDB" id="1470350at2759"/>
<protein>
    <recommendedName>
        <fullName evidence="5">unspecific monooxygenase</fullName>
        <ecNumber evidence="5">1.14.14.1</ecNumber>
    </recommendedName>
</protein>
<dbReference type="Proteomes" id="UP000695026">
    <property type="component" value="Unplaced"/>
</dbReference>
<accession>A0A9F5MY74</accession>
<dbReference type="Gene3D" id="1.10.630.10">
    <property type="entry name" value="Cytochrome P450"/>
    <property type="match status" value="1"/>
</dbReference>
<evidence type="ECO:0000256" key="3">
    <source>
        <dbReference type="ARBA" id="ARBA00004406"/>
    </source>
</evidence>
<feature type="binding site" description="axial binding residue" evidence="14">
    <location>
        <position position="432"/>
    </location>
    <ligand>
        <name>heme</name>
        <dbReference type="ChEBI" id="CHEBI:30413"/>
    </ligand>
    <ligandPart>
        <name>Fe</name>
        <dbReference type="ChEBI" id="CHEBI:18248"/>
    </ligandPart>
</feature>
<dbReference type="FunFam" id="1.10.630.10:FF:000182">
    <property type="entry name" value="Cytochrome P450 3A4"/>
    <property type="match status" value="1"/>
</dbReference>
<evidence type="ECO:0000256" key="4">
    <source>
        <dbReference type="ARBA" id="ARBA00010617"/>
    </source>
</evidence>
<proteinExistence type="inferred from homology"/>
<dbReference type="GO" id="GO:0005506">
    <property type="term" value="F:iron ion binding"/>
    <property type="evidence" value="ECO:0007669"/>
    <property type="project" value="InterPro"/>
</dbReference>
<evidence type="ECO:0000256" key="14">
    <source>
        <dbReference type="PIRSR" id="PIRSR602401-1"/>
    </source>
</evidence>
<dbReference type="InterPro" id="IPR050705">
    <property type="entry name" value="Cytochrome_P450_3A"/>
</dbReference>
<gene>
    <name evidence="17" type="primary">LOC103050414</name>
</gene>
<keyword evidence="16" id="KW-1185">Reference proteome</keyword>
<evidence type="ECO:0000313" key="17">
    <source>
        <dbReference type="RefSeq" id="XP_025028850.1"/>
    </source>
</evidence>
<keyword evidence="10" id="KW-0560">Oxidoreductase</keyword>
<dbReference type="InterPro" id="IPR036396">
    <property type="entry name" value="Cyt_P450_sf"/>
</dbReference>
<dbReference type="GO" id="GO:0070989">
    <property type="term" value="P:oxidative demethylation"/>
    <property type="evidence" value="ECO:0007669"/>
    <property type="project" value="TreeGrafter"/>
</dbReference>
<dbReference type="SUPFAM" id="SSF48264">
    <property type="entry name" value="Cytochrome P450"/>
    <property type="match status" value="1"/>
</dbReference>
<feature type="transmembrane region" description="Helical" evidence="15">
    <location>
        <begin position="188"/>
        <end position="207"/>
    </location>
</feature>
<name>A0A9F5MY74_PYTBI</name>
<keyword evidence="11 14" id="KW-0408">Iron</keyword>
<evidence type="ECO:0000256" key="8">
    <source>
        <dbReference type="ARBA" id="ARBA00022824"/>
    </source>
</evidence>
<dbReference type="EC" id="1.14.14.1" evidence="5"/>
<evidence type="ECO:0000256" key="9">
    <source>
        <dbReference type="ARBA" id="ARBA00022848"/>
    </source>
</evidence>
<evidence type="ECO:0000256" key="5">
    <source>
        <dbReference type="ARBA" id="ARBA00012109"/>
    </source>
</evidence>
<evidence type="ECO:0000256" key="15">
    <source>
        <dbReference type="SAM" id="Phobius"/>
    </source>
</evidence>
<reference evidence="17" key="1">
    <citation type="submission" date="2025-08" db="UniProtKB">
        <authorList>
            <consortium name="RefSeq"/>
        </authorList>
    </citation>
    <scope>IDENTIFICATION</scope>
    <source>
        <tissue evidence="17">Liver</tissue>
    </source>
</reference>
<dbReference type="PANTHER" id="PTHR24302">
    <property type="entry name" value="CYTOCHROME P450 FAMILY 3"/>
    <property type="match status" value="1"/>
</dbReference>
<evidence type="ECO:0000256" key="2">
    <source>
        <dbReference type="ARBA" id="ARBA00004174"/>
    </source>
</evidence>
<dbReference type="PRINTS" id="PR00463">
    <property type="entry name" value="EP450I"/>
</dbReference>
<dbReference type="InterPro" id="IPR002401">
    <property type="entry name" value="Cyt_P450_E_grp-I"/>
</dbReference>
<keyword evidence="13 15" id="KW-0472">Membrane</keyword>
<dbReference type="GO" id="GO:0020037">
    <property type="term" value="F:heme binding"/>
    <property type="evidence" value="ECO:0007669"/>
    <property type="project" value="InterPro"/>
</dbReference>
<dbReference type="KEGG" id="pbi:103050414"/>
<dbReference type="GeneID" id="103050414"/>
<evidence type="ECO:0000256" key="12">
    <source>
        <dbReference type="ARBA" id="ARBA00023033"/>
    </source>
</evidence>
<feature type="transmembrane region" description="Helical" evidence="15">
    <location>
        <begin position="57"/>
        <end position="76"/>
    </location>
</feature>
<evidence type="ECO:0000256" key="1">
    <source>
        <dbReference type="ARBA" id="ARBA00001971"/>
    </source>
</evidence>
<dbReference type="PANTHER" id="PTHR24302:SF38">
    <property type="entry name" value="CYTOCHROME P450 3A5"/>
    <property type="match status" value="1"/>
</dbReference>
<organism evidence="16 17">
    <name type="scientific">Python bivittatus</name>
    <name type="common">Burmese python</name>
    <name type="synonym">Python molurus bivittatus</name>
    <dbReference type="NCBI Taxonomy" id="176946"/>
    <lineage>
        <taxon>Eukaryota</taxon>
        <taxon>Metazoa</taxon>
        <taxon>Chordata</taxon>
        <taxon>Craniata</taxon>
        <taxon>Vertebrata</taxon>
        <taxon>Euteleostomi</taxon>
        <taxon>Lepidosauria</taxon>
        <taxon>Squamata</taxon>
        <taxon>Bifurcata</taxon>
        <taxon>Unidentata</taxon>
        <taxon>Episquamata</taxon>
        <taxon>Toxicofera</taxon>
        <taxon>Serpentes</taxon>
        <taxon>Henophidia</taxon>
        <taxon>Pythonidae</taxon>
        <taxon>Python</taxon>
    </lineage>
</organism>
<dbReference type="GO" id="GO:0008202">
    <property type="term" value="P:steroid metabolic process"/>
    <property type="evidence" value="ECO:0007669"/>
    <property type="project" value="TreeGrafter"/>
</dbReference>
<sequence length="491" mass="56001">MQATQSHAGGKNIQQPVLVERHRSAVAKTINLSKGRRRNRVTEAQDGPPSIFLNRDLGTSLFIGLLIYGIWPYGIFRKLGNPGPIPLPFIGTTFWHRYGRIKFDIGCFRKYGRIWGTYDGRQPVLVVTNPTVIKTVLVKECYSSFLNHWRARIFGAYSMDVITSTSFGVNTDSMNNPKDPFVQQAKKLISFDIFSPLFILLYVAPWLTPLLDRMNINIFSNGAIEFFARSITKIKEKQAQESEKARVDFLQLMLESQKSVINHESDGVNHTYKGLTDSEILVQAIVFIFAGYETISKTLCYLMYELAIHPDMQQKLQEQIDEFLSNEMGGTQAPVTYDTLMQMDYLDMVISETLWMHPVVGRLQRVCKKAIEINRITIPKGMVIVIPPDVLHCDPEHWPEPEQFRPEKFSKEVKESINPYVYLPFGAGPRNCIRMRFALLTMKATVASLLQHFTFQPCKETQIPLVLISKGVTKPAKPIILKIIHRAKTKA</sequence>
<dbReference type="PRINTS" id="PR00385">
    <property type="entry name" value="P450"/>
</dbReference>
<dbReference type="Pfam" id="PF00067">
    <property type="entry name" value="p450"/>
    <property type="match status" value="2"/>
</dbReference>
<dbReference type="AlphaFoldDB" id="A0A9F5MY74"/>
<evidence type="ECO:0000256" key="7">
    <source>
        <dbReference type="ARBA" id="ARBA00022723"/>
    </source>
</evidence>
<evidence type="ECO:0000313" key="16">
    <source>
        <dbReference type="Proteomes" id="UP000695026"/>
    </source>
</evidence>
<evidence type="ECO:0000256" key="10">
    <source>
        <dbReference type="ARBA" id="ARBA00023002"/>
    </source>
</evidence>
<comment type="subcellular location">
    <subcellularLocation>
        <location evidence="3">Endoplasmic reticulum membrane</location>
        <topology evidence="3">Peripheral membrane protein</topology>
    </subcellularLocation>
    <subcellularLocation>
        <location evidence="2">Microsome membrane</location>
        <topology evidence="2">Peripheral membrane protein</topology>
    </subcellularLocation>
</comment>